<proteinExistence type="predicted"/>
<organism evidence="2 3">
    <name type="scientific">Lacibacter cauensis</name>
    <dbReference type="NCBI Taxonomy" id="510947"/>
    <lineage>
        <taxon>Bacteria</taxon>
        <taxon>Pseudomonadati</taxon>
        <taxon>Bacteroidota</taxon>
        <taxon>Chitinophagia</taxon>
        <taxon>Chitinophagales</taxon>
        <taxon>Chitinophagaceae</taxon>
        <taxon>Lacibacter</taxon>
    </lineage>
</organism>
<protein>
    <submittedName>
        <fullName evidence="2">Uncharacterized protein</fullName>
    </submittedName>
</protein>
<evidence type="ECO:0000313" key="2">
    <source>
        <dbReference type="EMBL" id="TWI81698.1"/>
    </source>
</evidence>
<keyword evidence="3" id="KW-1185">Reference proteome</keyword>
<comment type="caution">
    <text evidence="2">The sequence shown here is derived from an EMBL/GenBank/DDBJ whole genome shotgun (WGS) entry which is preliminary data.</text>
</comment>
<accession>A0A562SKK6</accession>
<keyword evidence="1" id="KW-0812">Transmembrane</keyword>
<dbReference type="EMBL" id="VLLE01000004">
    <property type="protein sequence ID" value="TWI81698.1"/>
    <property type="molecule type" value="Genomic_DNA"/>
</dbReference>
<evidence type="ECO:0000313" key="3">
    <source>
        <dbReference type="Proteomes" id="UP000316167"/>
    </source>
</evidence>
<reference evidence="2 3" key="1">
    <citation type="journal article" date="2015" name="Stand. Genomic Sci.">
        <title>Genomic Encyclopedia of Bacterial and Archaeal Type Strains, Phase III: the genomes of soil and plant-associated and newly described type strains.</title>
        <authorList>
            <person name="Whitman W.B."/>
            <person name="Woyke T."/>
            <person name="Klenk H.P."/>
            <person name="Zhou Y."/>
            <person name="Lilburn T.G."/>
            <person name="Beck B.J."/>
            <person name="De Vos P."/>
            <person name="Vandamme P."/>
            <person name="Eisen J.A."/>
            <person name="Garrity G."/>
            <person name="Hugenholtz P."/>
            <person name="Kyrpides N.C."/>
        </authorList>
    </citation>
    <scope>NUCLEOTIDE SEQUENCE [LARGE SCALE GENOMIC DNA]</scope>
    <source>
        <strain evidence="2 3">CGMCC 1.7271</strain>
    </source>
</reference>
<dbReference type="AlphaFoldDB" id="A0A562SKK6"/>
<evidence type="ECO:0000256" key="1">
    <source>
        <dbReference type="SAM" id="Phobius"/>
    </source>
</evidence>
<gene>
    <name evidence="2" type="ORF">IQ13_2717</name>
</gene>
<keyword evidence="1" id="KW-0472">Membrane</keyword>
<feature type="transmembrane region" description="Helical" evidence="1">
    <location>
        <begin position="133"/>
        <end position="152"/>
    </location>
</feature>
<name>A0A562SKK6_9BACT</name>
<dbReference type="RefSeq" id="WP_144886879.1">
    <property type="nucleotide sequence ID" value="NZ_VLLE01000004.1"/>
</dbReference>
<dbReference type="Proteomes" id="UP000316167">
    <property type="component" value="Unassembled WGS sequence"/>
</dbReference>
<keyword evidence="1" id="KW-1133">Transmembrane helix</keyword>
<sequence length="287" mass="33273">MATLIKTKNDTIKHLEDKVRDGQIILSKCHNLRNQNEYEKLLDEHEIWWKSSGNLLKQLFSDDEISKDFLDVGFISFDPNESFQDKVSAFSQSTYSDIEKLKTIIKDVTNDLYSSQTNSQSTNKNKWERSHKIALASLVVAIVVLIFGNNLYDRLTKPSEKQNQVDDTTSTILSIDTTAIVKQLPYLENYPIIDKGLYVKYYYNNLVFGGVNVDSIQINARTASSEPLEITKEKNFFSMDITEEPFIEFEYKGKYYSIDLTGRHYDFKMTLREIAKPTMTLKKYNEL</sequence>